<dbReference type="PROSITE" id="PS51417">
    <property type="entry name" value="ARF"/>
    <property type="match status" value="1"/>
</dbReference>
<dbReference type="InterPro" id="IPR027417">
    <property type="entry name" value="P-loop_NTPase"/>
</dbReference>
<dbReference type="PROSITE" id="PS51420">
    <property type="entry name" value="RHO"/>
    <property type="match status" value="1"/>
</dbReference>
<dbReference type="SMART" id="SM00174">
    <property type="entry name" value="RHO"/>
    <property type="match status" value="1"/>
</dbReference>
<dbReference type="SMART" id="SM00173">
    <property type="entry name" value="RAS"/>
    <property type="match status" value="1"/>
</dbReference>
<dbReference type="PROSITE" id="PS51419">
    <property type="entry name" value="RAB"/>
    <property type="match status" value="1"/>
</dbReference>
<evidence type="ECO:0000256" key="2">
    <source>
        <dbReference type="ARBA" id="ARBA00022741"/>
    </source>
</evidence>
<dbReference type="InterPro" id="IPR001806">
    <property type="entry name" value="Small_GTPase"/>
</dbReference>
<dbReference type="PRINTS" id="PR00449">
    <property type="entry name" value="RASTRNSFRMNG"/>
</dbReference>
<proteinExistence type="inferred from homology"/>
<evidence type="ECO:0000256" key="4">
    <source>
        <dbReference type="ARBA" id="ARBA00023288"/>
    </source>
</evidence>
<sequence>METDYKYLFKLILIGNSGVGKTCLINRYTDNTYDTNYISTIGVDFKIKTVKIDSEISKLLIWDTAGQERFRTITSSYYRGAHGIIIVFDMTDEESFKDVEGWLEEIRKHGSEEVEILLLGNKIDMESKICIKDEDVYKLLERNNITKGCFYQTSAKENIKVSDVFEDLTKRLMEKYEKTGPPKARERGLVNLTTSKGNTKGCC</sequence>
<dbReference type="Gene3D" id="3.40.50.300">
    <property type="entry name" value="P-loop containing nucleotide triphosphate hydrolases"/>
    <property type="match status" value="1"/>
</dbReference>
<dbReference type="CDD" id="cd00154">
    <property type="entry name" value="Rab"/>
    <property type="match status" value="1"/>
</dbReference>
<accession>A0ABQ7I2X2</accession>
<protein>
    <submittedName>
        <fullName evidence="6">GTP-binding protein YPT1</fullName>
    </submittedName>
</protein>
<dbReference type="SUPFAM" id="SSF52540">
    <property type="entry name" value="P-loop containing nucleoside triphosphate hydrolases"/>
    <property type="match status" value="1"/>
</dbReference>
<name>A0ABQ7I2X2_9MICR</name>
<comment type="caution">
    <text evidence="6">The sequence shown here is derived from an EMBL/GenBank/DDBJ whole genome shotgun (WGS) entry which is preliminary data.</text>
</comment>
<comment type="subcellular location">
    <subcellularLocation>
        <location evidence="5">Endomembrane system</location>
        <topology evidence="5">Lipid-anchor</topology>
        <orientation evidence="5">Cytoplasmic side</orientation>
    </subcellularLocation>
</comment>
<dbReference type="SMART" id="SM00175">
    <property type="entry name" value="RAB"/>
    <property type="match status" value="1"/>
</dbReference>
<dbReference type="InterPro" id="IPR005225">
    <property type="entry name" value="Small_GTP-bd"/>
</dbReference>
<keyword evidence="4" id="KW-0449">Lipoprotein</keyword>
<evidence type="ECO:0000313" key="6">
    <source>
        <dbReference type="EMBL" id="KAF7684770.1"/>
    </source>
</evidence>
<evidence type="ECO:0000256" key="5">
    <source>
        <dbReference type="ARBA" id="ARBA00046278"/>
    </source>
</evidence>
<gene>
    <name evidence="6" type="primary">YPT1</name>
    <name evidence="6" type="ORF">TCON_0043</name>
</gene>
<dbReference type="PROSITE" id="PS51421">
    <property type="entry name" value="RAS"/>
    <property type="match status" value="1"/>
</dbReference>
<dbReference type="EMBL" id="SBIQ01000001">
    <property type="protein sequence ID" value="KAF7684770.1"/>
    <property type="molecule type" value="Genomic_DNA"/>
</dbReference>
<dbReference type="Proteomes" id="UP001516464">
    <property type="component" value="Unassembled WGS sequence"/>
</dbReference>
<comment type="similarity">
    <text evidence="1">Belongs to the small GTPase superfamily. Rab family.</text>
</comment>
<organism evidence="6 7">
    <name type="scientific">Astathelohania contejeani</name>
    <dbReference type="NCBI Taxonomy" id="164912"/>
    <lineage>
        <taxon>Eukaryota</taxon>
        <taxon>Fungi</taxon>
        <taxon>Fungi incertae sedis</taxon>
        <taxon>Microsporidia</taxon>
        <taxon>Astathelohaniidae</taxon>
        <taxon>Astathelohania</taxon>
    </lineage>
</organism>
<dbReference type="SMART" id="SM00176">
    <property type="entry name" value="RAN"/>
    <property type="match status" value="1"/>
</dbReference>
<keyword evidence="7" id="KW-1185">Reference proteome</keyword>
<reference evidence="6 7" key="1">
    <citation type="submission" date="2019-01" db="EMBL/GenBank/DDBJ databases">
        <title>Genomes sequencing and comparative genomics of infectious freshwater microsporidia, Cucumispora dikerogammari and Thelohania contejeani.</title>
        <authorList>
            <person name="Cormier A."/>
            <person name="Giraud I."/>
            <person name="Wattier R."/>
            <person name="Teixeira M."/>
            <person name="Grandjean F."/>
            <person name="Rigaud T."/>
            <person name="Cordaux R."/>
        </authorList>
    </citation>
    <scope>NUCLEOTIDE SEQUENCE [LARGE SCALE GENOMIC DNA]</scope>
    <source>
        <strain evidence="6">T1</strain>
        <tissue evidence="6">Spores</tissue>
    </source>
</reference>
<dbReference type="PANTHER" id="PTHR47980">
    <property type="entry name" value="LD44762P"/>
    <property type="match status" value="1"/>
</dbReference>
<dbReference type="NCBIfam" id="TIGR00231">
    <property type="entry name" value="small_GTP"/>
    <property type="match status" value="1"/>
</dbReference>
<keyword evidence="3" id="KW-0342">GTP-binding</keyword>
<dbReference type="InterPro" id="IPR050305">
    <property type="entry name" value="Small_GTPase_Rab"/>
</dbReference>
<evidence type="ECO:0000313" key="7">
    <source>
        <dbReference type="Proteomes" id="UP001516464"/>
    </source>
</evidence>
<evidence type="ECO:0000256" key="3">
    <source>
        <dbReference type="ARBA" id="ARBA00023134"/>
    </source>
</evidence>
<evidence type="ECO:0000256" key="1">
    <source>
        <dbReference type="ARBA" id="ARBA00006270"/>
    </source>
</evidence>
<dbReference type="Pfam" id="PF00071">
    <property type="entry name" value="Ras"/>
    <property type="match status" value="1"/>
</dbReference>
<keyword evidence="2" id="KW-0547">Nucleotide-binding</keyword>